<keyword evidence="1" id="KW-0472">Membrane</keyword>
<keyword evidence="3" id="KW-1185">Reference proteome</keyword>
<proteinExistence type="predicted"/>
<dbReference type="AlphaFoldDB" id="A0A1H0VBZ9"/>
<dbReference type="RefSeq" id="WP_175490300.1">
    <property type="nucleotide sequence ID" value="NZ_FNJU01000006.1"/>
</dbReference>
<dbReference type="STRING" id="930152.SAMN05216565_106170"/>
<evidence type="ECO:0000313" key="3">
    <source>
        <dbReference type="Proteomes" id="UP000199159"/>
    </source>
</evidence>
<accession>A0A1H0VBZ9</accession>
<name>A0A1H0VBZ9_9BACI</name>
<dbReference type="Proteomes" id="UP000199159">
    <property type="component" value="Unassembled WGS sequence"/>
</dbReference>
<gene>
    <name evidence="2" type="ORF">SAMN05216565_106170</name>
</gene>
<evidence type="ECO:0000256" key="1">
    <source>
        <dbReference type="SAM" id="Phobius"/>
    </source>
</evidence>
<reference evidence="3" key="1">
    <citation type="submission" date="2016-10" db="EMBL/GenBank/DDBJ databases">
        <authorList>
            <person name="Varghese N."/>
            <person name="Submissions S."/>
        </authorList>
    </citation>
    <scope>NUCLEOTIDE SEQUENCE [LARGE SCALE GENOMIC DNA]</scope>
    <source>
        <strain evidence="3">IBRC-M10078</strain>
    </source>
</reference>
<evidence type="ECO:0000313" key="2">
    <source>
        <dbReference type="EMBL" id="SDP75883.1"/>
    </source>
</evidence>
<protein>
    <submittedName>
        <fullName evidence="2">Uncharacterized protein</fullName>
    </submittedName>
</protein>
<sequence>MGWTIIIVGFMLYVCFCLSTIKYQLKRIINHLNIDDEHKETKILTNEEIEKELNEKV</sequence>
<keyword evidence="1" id="KW-1133">Transmembrane helix</keyword>
<dbReference type="EMBL" id="FNJU01000006">
    <property type="protein sequence ID" value="SDP75883.1"/>
    <property type="molecule type" value="Genomic_DNA"/>
</dbReference>
<organism evidence="2 3">
    <name type="scientific">Litchfieldia salsa</name>
    <dbReference type="NCBI Taxonomy" id="930152"/>
    <lineage>
        <taxon>Bacteria</taxon>
        <taxon>Bacillati</taxon>
        <taxon>Bacillota</taxon>
        <taxon>Bacilli</taxon>
        <taxon>Bacillales</taxon>
        <taxon>Bacillaceae</taxon>
        <taxon>Litchfieldia</taxon>
    </lineage>
</organism>
<feature type="transmembrane region" description="Helical" evidence="1">
    <location>
        <begin position="6"/>
        <end position="25"/>
    </location>
</feature>
<keyword evidence="1" id="KW-0812">Transmembrane</keyword>